<accession>A0A917C9R8</accession>
<sequence length="579" mass="63498">MFRIFLFLKPYRKEAILGPLFKLLEAVLELLLPTIVVLMINDGIARHDSEYILRMGGLMVLMAGLGFGCSLICQYYAARASQGFGTTLRNTMFSHISSLSYAELDAIGAPSLINRITNDVNQLQLAVAMLIRLVIRAPFICIGAIVMAMLLDFRLSLILLAATPVVGIILYYIISRTSPLYHKYQQKLDQLALVLSENLSGIRVIRAFAKSRAERQRFNEASEDLTGTAIRVGRISAWLGPLTTLVINAAILTILWVGGIHIDEGRLSQGEIIAFINYITQILLALIVVSNLVIIFTKASSSARRINEVLAVSSSVMDGGKVSVRQPDKRLPAIVFDHVFFGYSSTGDLALEDISVEIRRGETVGLIGSTGSGKSTFVNLISRYYDPLQGNVKVDGVNVQDYPLRQLREKIGIVPQQAQLFTGTIADNIRWGKEKATEEEMMRAVSIAQAEEFITKLPEGLDTPVSRGGLSLSGGQKQRLTIARAVVAKPQILILDDSASALDYATDAALRRALKENSSEDMTVLLVSQRVSTVRQADRIIVFAEGQIAGIGTHQQLLDSCAPYQEICLSQLAREEALQ</sequence>
<dbReference type="FunFam" id="3.40.50.300:FF:000221">
    <property type="entry name" value="Multidrug ABC transporter ATP-binding protein"/>
    <property type="match status" value="1"/>
</dbReference>
<dbReference type="SUPFAM" id="SSF52540">
    <property type="entry name" value="P-loop containing nucleoside triphosphate hydrolases"/>
    <property type="match status" value="1"/>
</dbReference>
<dbReference type="GO" id="GO:0016887">
    <property type="term" value="F:ATP hydrolysis activity"/>
    <property type="evidence" value="ECO:0007669"/>
    <property type="project" value="InterPro"/>
</dbReference>
<feature type="transmembrane region" description="Helical" evidence="9">
    <location>
        <begin position="133"/>
        <end position="151"/>
    </location>
</feature>
<organism evidence="12 13">
    <name type="scientific">Paenibacillus albidus</name>
    <dbReference type="NCBI Taxonomy" id="2041023"/>
    <lineage>
        <taxon>Bacteria</taxon>
        <taxon>Bacillati</taxon>
        <taxon>Bacillota</taxon>
        <taxon>Bacilli</taxon>
        <taxon>Bacillales</taxon>
        <taxon>Paenibacillaceae</taxon>
        <taxon>Paenibacillus</taxon>
    </lineage>
</organism>
<evidence type="ECO:0000256" key="6">
    <source>
        <dbReference type="ARBA" id="ARBA00022840"/>
    </source>
</evidence>
<dbReference type="PROSITE" id="PS50929">
    <property type="entry name" value="ABC_TM1F"/>
    <property type="match status" value="1"/>
</dbReference>
<feature type="transmembrane region" description="Helical" evidence="9">
    <location>
        <begin position="238"/>
        <end position="260"/>
    </location>
</feature>
<evidence type="ECO:0000256" key="8">
    <source>
        <dbReference type="ARBA" id="ARBA00023136"/>
    </source>
</evidence>
<evidence type="ECO:0000256" key="5">
    <source>
        <dbReference type="ARBA" id="ARBA00022741"/>
    </source>
</evidence>
<comment type="subcellular location">
    <subcellularLocation>
        <location evidence="1">Cell membrane</location>
        <topology evidence="1">Multi-pass membrane protein</topology>
    </subcellularLocation>
</comment>
<comment type="caution">
    <text evidence="12">The sequence shown here is derived from an EMBL/GenBank/DDBJ whole genome shotgun (WGS) entry which is preliminary data.</text>
</comment>
<dbReference type="AlphaFoldDB" id="A0A917C9R8"/>
<reference evidence="12" key="1">
    <citation type="journal article" date="2014" name="Int. J. Syst. Evol. Microbiol.">
        <title>Complete genome sequence of Corynebacterium casei LMG S-19264T (=DSM 44701T), isolated from a smear-ripened cheese.</title>
        <authorList>
            <consortium name="US DOE Joint Genome Institute (JGI-PGF)"/>
            <person name="Walter F."/>
            <person name="Albersmeier A."/>
            <person name="Kalinowski J."/>
            <person name="Ruckert C."/>
        </authorList>
    </citation>
    <scope>NUCLEOTIDE SEQUENCE</scope>
    <source>
        <strain evidence="12">CGMCC 1.16134</strain>
    </source>
</reference>
<feature type="transmembrane region" description="Helical" evidence="9">
    <location>
        <begin position="52"/>
        <end position="73"/>
    </location>
</feature>
<dbReference type="PROSITE" id="PS50893">
    <property type="entry name" value="ABC_TRANSPORTER_2"/>
    <property type="match status" value="1"/>
</dbReference>
<dbReference type="PANTHER" id="PTHR43394:SF1">
    <property type="entry name" value="ATP-BINDING CASSETTE SUB-FAMILY B MEMBER 10, MITOCHONDRIAL"/>
    <property type="match status" value="1"/>
</dbReference>
<dbReference type="GO" id="GO:0005524">
    <property type="term" value="F:ATP binding"/>
    <property type="evidence" value="ECO:0007669"/>
    <property type="project" value="UniProtKB-KW"/>
</dbReference>
<feature type="domain" description="ABC transmembrane type-1" evidence="11">
    <location>
        <begin position="16"/>
        <end position="298"/>
    </location>
</feature>
<dbReference type="InterPro" id="IPR039421">
    <property type="entry name" value="Type_1_exporter"/>
</dbReference>
<evidence type="ECO:0000256" key="9">
    <source>
        <dbReference type="SAM" id="Phobius"/>
    </source>
</evidence>
<evidence type="ECO:0000256" key="3">
    <source>
        <dbReference type="ARBA" id="ARBA00022475"/>
    </source>
</evidence>
<keyword evidence="2" id="KW-0813">Transport</keyword>
<feature type="transmembrane region" description="Helical" evidence="9">
    <location>
        <begin position="20"/>
        <end position="40"/>
    </location>
</feature>
<dbReference type="InterPro" id="IPR003593">
    <property type="entry name" value="AAA+_ATPase"/>
</dbReference>
<dbReference type="GO" id="GO:0015421">
    <property type="term" value="F:ABC-type oligopeptide transporter activity"/>
    <property type="evidence" value="ECO:0007669"/>
    <property type="project" value="TreeGrafter"/>
</dbReference>
<dbReference type="EMBL" id="BMKR01000009">
    <property type="protein sequence ID" value="GGF79682.1"/>
    <property type="molecule type" value="Genomic_DNA"/>
</dbReference>
<proteinExistence type="predicted"/>
<dbReference type="Gene3D" id="3.40.50.300">
    <property type="entry name" value="P-loop containing nucleotide triphosphate hydrolases"/>
    <property type="match status" value="1"/>
</dbReference>
<protein>
    <submittedName>
        <fullName evidence="12">Multidrug ABC transporter ATP-binding protein</fullName>
    </submittedName>
</protein>
<dbReference type="Proteomes" id="UP000637643">
    <property type="component" value="Unassembled WGS sequence"/>
</dbReference>
<dbReference type="PROSITE" id="PS00211">
    <property type="entry name" value="ABC_TRANSPORTER_1"/>
    <property type="match status" value="1"/>
</dbReference>
<dbReference type="InterPro" id="IPR036640">
    <property type="entry name" value="ABC1_TM_sf"/>
</dbReference>
<evidence type="ECO:0000256" key="7">
    <source>
        <dbReference type="ARBA" id="ARBA00022989"/>
    </source>
</evidence>
<evidence type="ECO:0000313" key="12">
    <source>
        <dbReference type="EMBL" id="GGF79682.1"/>
    </source>
</evidence>
<gene>
    <name evidence="12" type="ORF">GCM10010912_25840</name>
</gene>
<feature type="domain" description="ABC transporter" evidence="10">
    <location>
        <begin position="334"/>
        <end position="570"/>
    </location>
</feature>
<keyword evidence="5" id="KW-0547">Nucleotide-binding</keyword>
<evidence type="ECO:0000259" key="10">
    <source>
        <dbReference type="PROSITE" id="PS50893"/>
    </source>
</evidence>
<dbReference type="InterPro" id="IPR003439">
    <property type="entry name" value="ABC_transporter-like_ATP-bd"/>
</dbReference>
<keyword evidence="8 9" id="KW-0472">Membrane</keyword>
<reference evidence="12" key="2">
    <citation type="submission" date="2020-09" db="EMBL/GenBank/DDBJ databases">
        <authorList>
            <person name="Sun Q."/>
            <person name="Zhou Y."/>
        </authorList>
    </citation>
    <scope>NUCLEOTIDE SEQUENCE</scope>
    <source>
        <strain evidence="12">CGMCC 1.16134</strain>
    </source>
</reference>
<evidence type="ECO:0000256" key="4">
    <source>
        <dbReference type="ARBA" id="ARBA00022692"/>
    </source>
</evidence>
<dbReference type="CDD" id="cd18548">
    <property type="entry name" value="ABC_6TM_Tm287_like"/>
    <property type="match status" value="1"/>
</dbReference>
<evidence type="ECO:0000256" key="2">
    <source>
        <dbReference type="ARBA" id="ARBA00022448"/>
    </source>
</evidence>
<dbReference type="Gene3D" id="1.20.1560.10">
    <property type="entry name" value="ABC transporter type 1, transmembrane domain"/>
    <property type="match status" value="1"/>
</dbReference>
<keyword evidence="13" id="KW-1185">Reference proteome</keyword>
<dbReference type="SMART" id="SM00382">
    <property type="entry name" value="AAA"/>
    <property type="match status" value="1"/>
</dbReference>
<dbReference type="InterPro" id="IPR011527">
    <property type="entry name" value="ABC1_TM_dom"/>
</dbReference>
<dbReference type="PANTHER" id="PTHR43394">
    <property type="entry name" value="ATP-DEPENDENT PERMEASE MDL1, MITOCHONDRIAL"/>
    <property type="match status" value="1"/>
</dbReference>
<feature type="transmembrane region" description="Helical" evidence="9">
    <location>
        <begin position="157"/>
        <end position="174"/>
    </location>
</feature>
<keyword evidence="6 12" id="KW-0067">ATP-binding</keyword>
<dbReference type="Pfam" id="PF00664">
    <property type="entry name" value="ABC_membrane"/>
    <property type="match status" value="1"/>
</dbReference>
<dbReference type="InterPro" id="IPR017871">
    <property type="entry name" value="ABC_transporter-like_CS"/>
</dbReference>
<name>A0A917C9R8_9BACL</name>
<dbReference type="SUPFAM" id="SSF90123">
    <property type="entry name" value="ABC transporter transmembrane region"/>
    <property type="match status" value="1"/>
</dbReference>
<evidence type="ECO:0000256" key="1">
    <source>
        <dbReference type="ARBA" id="ARBA00004651"/>
    </source>
</evidence>
<keyword evidence="3" id="KW-1003">Cell membrane</keyword>
<evidence type="ECO:0000259" key="11">
    <source>
        <dbReference type="PROSITE" id="PS50929"/>
    </source>
</evidence>
<dbReference type="GO" id="GO:0005886">
    <property type="term" value="C:plasma membrane"/>
    <property type="evidence" value="ECO:0007669"/>
    <property type="project" value="UniProtKB-SubCell"/>
</dbReference>
<keyword evidence="7 9" id="KW-1133">Transmembrane helix</keyword>
<dbReference type="Pfam" id="PF00005">
    <property type="entry name" value="ABC_tran"/>
    <property type="match status" value="1"/>
</dbReference>
<dbReference type="RefSeq" id="WP_189025382.1">
    <property type="nucleotide sequence ID" value="NZ_BMKR01000009.1"/>
</dbReference>
<evidence type="ECO:0000313" key="13">
    <source>
        <dbReference type="Proteomes" id="UP000637643"/>
    </source>
</evidence>
<feature type="transmembrane region" description="Helical" evidence="9">
    <location>
        <begin position="272"/>
        <end position="296"/>
    </location>
</feature>
<keyword evidence="4 9" id="KW-0812">Transmembrane</keyword>
<dbReference type="InterPro" id="IPR027417">
    <property type="entry name" value="P-loop_NTPase"/>
</dbReference>